<gene>
    <name evidence="1" type="ORF">CPter91_0691</name>
</gene>
<evidence type="ECO:0000313" key="1">
    <source>
        <dbReference type="EMBL" id="AMP03086.1"/>
    </source>
</evidence>
<protein>
    <submittedName>
        <fullName evidence="1">Uncharacterized protein</fullName>
    </submittedName>
</protein>
<dbReference type="Proteomes" id="UP000074561">
    <property type="component" value="Chromosome"/>
</dbReference>
<dbReference type="AlphaFoldDB" id="A0A127PZA3"/>
<organism evidence="1 2">
    <name type="scientific">Collimonas pratensis</name>
    <dbReference type="NCBI Taxonomy" id="279113"/>
    <lineage>
        <taxon>Bacteria</taxon>
        <taxon>Pseudomonadati</taxon>
        <taxon>Pseudomonadota</taxon>
        <taxon>Betaproteobacteria</taxon>
        <taxon>Burkholderiales</taxon>
        <taxon>Oxalobacteraceae</taxon>
        <taxon>Collimonas</taxon>
    </lineage>
</organism>
<dbReference type="PATRIC" id="fig|279113.9.peg.698"/>
<dbReference type="STRING" id="279113.CPter91_0691"/>
<evidence type="ECO:0000313" key="2">
    <source>
        <dbReference type="Proteomes" id="UP000074561"/>
    </source>
</evidence>
<sequence>MPRRIHASNYLCVAIATTRLPPTKFPLFFSQIQAHHCGQTHNKNGAKPHSCNSCGLCLHHMRTDSMLQNTHPKKENKFPLLAEKMKIYLHKL</sequence>
<name>A0A127PZA3_9BURK</name>
<accession>A0A127PZA3</accession>
<dbReference type="EMBL" id="CP013234">
    <property type="protein sequence ID" value="AMP03086.1"/>
    <property type="molecule type" value="Genomic_DNA"/>
</dbReference>
<reference evidence="1 2" key="1">
    <citation type="submission" date="2015-11" db="EMBL/GenBank/DDBJ databases">
        <title>Exploring the genomic traits of fungus-feeding bacterial genus Collimonas.</title>
        <authorList>
            <person name="Song C."/>
            <person name="Schmidt R."/>
            <person name="de Jager V."/>
            <person name="Krzyzanowska D."/>
            <person name="Jongedijk E."/>
            <person name="Cankar K."/>
            <person name="Beekwilder J."/>
            <person name="van Veen A."/>
            <person name="de Boer W."/>
            <person name="van Veen J.A."/>
            <person name="Garbeva P."/>
        </authorList>
    </citation>
    <scope>NUCLEOTIDE SEQUENCE [LARGE SCALE GENOMIC DNA]</scope>
    <source>
        <strain evidence="1 2">Ter91</strain>
    </source>
</reference>
<dbReference type="KEGG" id="cpra:CPter91_0691"/>
<proteinExistence type="predicted"/>